<feature type="compositionally biased region" description="Low complexity" evidence="1">
    <location>
        <begin position="1"/>
        <end position="12"/>
    </location>
</feature>
<dbReference type="EMBL" id="JACAZF010000016">
    <property type="protein sequence ID" value="KAF7289890.1"/>
    <property type="molecule type" value="Genomic_DNA"/>
</dbReference>
<evidence type="ECO:0000256" key="1">
    <source>
        <dbReference type="SAM" id="MobiDB-lite"/>
    </source>
</evidence>
<feature type="compositionally biased region" description="Polar residues" evidence="1">
    <location>
        <begin position="458"/>
        <end position="475"/>
    </location>
</feature>
<feature type="region of interest" description="Disordered" evidence="1">
    <location>
        <begin position="507"/>
        <end position="627"/>
    </location>
</feature>
<protein>
    <submittedName>
        <fullName evidence="2">Uncharacterized protein</fullName>
    </submittedName>
</protein>
<feature type="region of interest" description="Disordered" evidence="1">
    <location>
        <begin position="391"/>
        <end position="482"/>
    </location>
</feature>
<feature type="compositionally biased region" description="Low complexity" evidence="1">
    <location>
        <begin position="709"/>
        <end position="720"/>
    </location>
</feature>
<dbReference type="AlphaFoldDB" id="A0A8H6S0B6"/>
<feature type="compositionally biased region" description="Basic and acidic residues" evidence="1">
    <location>
        <begin position="84"/>
        <end position="93"/>
    </location>
</feature>
<feature type="compositionally biased region" description="Low complexity" evidence="1">
    <location>
        <begin position="431"/>
        <end position="448"/>
    </location>
</feature>
<feature type="region of interest" description="Disordered" evidence="1">
    <location>
        <begin position="660"/>
        <end position="788"/>
    </location>
</feature>
<feature type="compositionally biased region" description="Basic and acidic residues" evidence="1">
    <location>
        <begin position="579"/>
        <end position="594"/>
    </location>
</feature>
<keyword evidence="3" id="KW-1185">Reference proteome</keyword>
<feature type="compositionally biased region" description="Low complexity" evidence="1">
    <location>
        <begin position="764"/>
        <end position="778"/>
    </location>
</feature>
<evidence type="ECO:0000313" key="2">
    <source>
        <dbReference type="EMBL" id="KAF7289890.1"/>
    </source>
</evidence>
<feature type="compositionally biased region" description="Low complexity" evidence="1">
    <location>
        <begin position="24"/>
        <end position="40"/>
    </location>
</feature>
<name>A0A8H6S0B6_9AGAR</name>
<feature type="compositionally biased region" description="Basic and acidic residues" evidence="1">
    <location>
        <begin position="523"/>
        <end position="546"/>
    </location>
</feature>
<feature type="compositionally biased region" description="Low complexity" evidence="1">
    <location>
        <begin position="660"/>
        <end position="671"/>
    </location>
</feature>
<dbReference type="GeneID" id="59352579"/>
<comment type="caution">
    <text evidence="2">The sequence shown here is derived from an EMBL/GenBank/DDBJ whole genome shotgun (WGS) entry which is preliminary data.</text>
</comment>
<accession>A0A8H6S0B6</accession>
<gene>
    <name evidence="2" type="ORF">MIND_01363700</name>
</gene>
<proteinExistence type="predicted"/>
<reference evidence="2" key="1">
    <citation type="submission" date="2020-05" db="EMBL/GenBank/DDBJ databases">
        <title>Mycena genomes resolve the evolution of fungal bioluminescence.</title>
        <authorList>
            <person name="Tsai I.J."/>
        </authorList>
    </citation>
    <scope>NUCLEOTIDE SEQUENCE</scope>
    <source>
        <strain evidence="2">171206Taipei</strain>
    </source>
</reference>
<feature type="region of interest" description="Disordered" evidence="1">
    <location>
        <begin position="258"/>
        <end position="285"/>
    </location>
</feature>
<feature type="compositionally biased region" description="Polar residues" evidence="1">
    <location>
        <begin position="395"/>
        <end position="410"/>
    </location>
</feature>
<feature type="compositionally biased region" description="Basic and acidic residues" evidence="1">
    <location>
        <begin position="607"/>
        <end position="624"/>
    </location>
</feature>
<feature type="region of interest" description="Disordered" evidence="1">
    <location>
        <begin position="84"/>
        <end position="136"/>
    </location>
</feature>
<sequence>MSTTTTTFTSTSNPVRRLDSPSVTANNDMTNGTNTTTTRSTDTHTRVRFDAECVLIPDTSHPSSKRPKLSTKSYSLPLWRKGRDHREEEESHVMLKVNLPSFKSKKSSSHSRERDQRNSSRSPPSAPHHIPSCLRVPTFEHPLPPLPVQEHRPLTALAAVYPSAQVQVLSTGAVPPITIPIRGCCPECLLHTDAPTEEFSRGAMRVRRRGVGFGVGSFSPTGPDNLLFTPPADGTEALDHLVSGIGVANVNRLVAELEERKRRSRSGTPSPAGTPPITPTVAVSPGRISPSLLGPALVRVVESRAPYGAYLSAQELVQAASSSSDNLASHSDTQGRGSPLLPLGIAVDEVDKERRRRSIDLVATIRHHHSGDIIILGEEDEEVDWPRDVTIRKASPSTSKQSSPATSPRLNSKRPPPLHPQGYAEDDEADLFPLPSSSSKPTTPLSTPRHSPHPSPAGSDSSLNLARMTTSTSESVAGRASPLLRDALANNNAKYERRVSASILEGRERSRSEAVCVALGGAGKREREKKEKERETAPNSLHDREGSNASISSISSTASGQLGSHKTAKCERGLLLPPGDERDPTHTAEPRGRGDAASLSSNTSRSSSRDSRCSDNDSGVDEKALPNLPPLATSVLAAGPYSPTLAPRLPVYASLAMLSESESESGEGATMEAREQEEEQTVGRAAGLRVGSPESIHNSKRASLHLRVASAPAAAPSSSSNTSPIAEPPVTSPKALLTSNNSSLSTTLSKPKPAPPITRTGRGKSASTSLTLDKSSSTQPPSPIVRRSNSLARIRSTSVSSVGKGTGRKAFGALVDVLRGVASVGGGGGPTMAV</sequence>
<dbReference type="RefSeq" id="XP_037213619.1">
    <property type="nucleotide sequence ID" value="XM_037370063.1"/>
</dbReference>
<dbReference type="Proteomes" id="UP000636479">
    <property type="component" value="Unassembled WGS sequence"/>
</dbReference>
<evidence type="ECO:0000313" key="3">
    <source>
        <dbReference type="Proteomes" id="UP000636479"/>
    </source>
</evidence>
<dbReference type="OrthoDB" id="3269282at2759"/>
<feature type="region of interest" description="Disordered" evidence="1">
    <location>
        <begin position="1"/>
        <end position="45"/>
    </location>
</feature>
<organism evidence="2 3">
    <name type="scientific">Mycena indigotica</name>
    <dbReference type="NCBI Taxonomy" id="2126181"/>
    <lineage>
        <taxon>Eukaryota</taxon>
        <taxon>Fungi</taxon>
        <taxon>Dikarya</taxon>
        <taxon>Basidiomycota</taxon>
        <taxon>Agaricomycotina</taxon>
        <taxon>Agaricomycetes</taxon>
        <taxon>Agaricomycetidae</taxon>
        <taxon>Agaricales</taxon>
        <taxon>Marasmiineae</taxon>
        <taxon>Mycenaceae</taxon>
        <taxon>Mycena</taxon>
    </lineage>
</organism>
<feature type="compositionally biased region" description="Low complexity" evidence="1">
    <location>
        <begin position="547"/>
        <end position="559"/>
    </location>
</feature>
<feature type="compositionally biased region" description="Low complexity" evidence="1">
    <location>
        <begin position="736"/>
        <end position="749"/>
    </location>
</feature>